<gene>
    <name evidence="10" type="ORF">SAMN05421858_3726</name>
</gene>
<proteinExistence type="inferred from homology"/>
<dbReference type="PANTHER" id="PTHR30572:SF4">
    <property type="entry name" value="ABC TRANSPORTER PERMEASE YTRF"/>
    <property type="match status" value="1"/>
</dbReference>
<feature type="transmembrane region" description="Helical" evidence="7">
    <location>
        <begin position="212"/>
        <end position="242"/>
    </location>
</feature>
<dbReference type="InterPro" id="IPR025857">
    <property type="entry name" value="MacB_PCD"/>
</dbReference>
<dbReference type="InterPro" id="IPR050250">
    <property type="entry name" value="Macrolide_Exporter_MacB"/>
</dbReference>
<keyword evidence="3 7" id="KW-0812">Transmembrane</keyword>
<feature type="transmembrane region" description="Helical" evidence="7">
    <location>
        <begin position="168"/>
        <end position="191"/>
    </location>
</feature>
<evidence type="ECO:0000256" key="6">
    <source>
        <dbReference type="ARBA" id="ARBA00038076"/>
    </source>
</evidence>
<keyword evidence="5 7" id="KW-0472">Membrane</keyword>
<evidence type="ECO:0000256" key="5">
    <source>
        <dbReference type="ARBA" id="ARBA00023136"/>
    </source>
</evidence>
<keyword evidence="11" id="KW-1185">Reference proteome</keyword>
<evidence type="ECO:0000256" key="3">
    <source>
        <dbReference type="ARBA" id="ARBA00022692"/>
    </source>
</evidence>
<dbReference type="InterPro" id="IPR013783">
    <property type="entry name" value="Ig-like_fold"/>
</dbReference>
<feature type="transmembrane region" description="Helical" evidence="7">
    <location>
        <begin position="834"/>
        <end position="856"/>
    </location>
</feature>
<feature type="transmembrane region" description="Helical" evidence="7">
    <location>
        <begin position="327"/>
        <end position="353"/>
    </location>
</feature>
<evidence type="ECO:0000313" key="10">
    <source>
        <dbReference type="EMBL" id="SIR76678.1"/>
    </source>
</evidence>
<dbReference type="GO" id="GO:0005886">
    <property type="term" value="C:plasma membrane"/>
    <property type="evidence" value="ECO:0007669"/>
    <property type="project" value="UniProtKB-SubCell"/>
</dbReference>
<keyword evidence="2" id="KW-1003">Cell membrane</keyword>
<accession>A0A1N7DLS2</accession>
<dbReference type="Proteomes" id="UP000186914">
    <property type="component" value="Unassembled WGS sequence"/>
</dbReference>
<dbReference type="GO" id="GO:0022857">
    <property type="term" value="F:transmembrane transporter activity"/>
    <property type="evidence" value="ECO:0007669"/>
    <property type="project" value="TreeGrafter"/>
</dbReference>
<evidence type="ECO:0000259" key="9">
    <source>
        <dbReference type="Pfam" id="PF12704"/>
    </source>
</evidence>
<evidence type="ECO:0000256" key="7">
    <source>
        <dbReference type="SAM" id="Phobius"/>
    </source>
</evidence>
<feature type="domain" description="MacB-like periplasmic core" evidence="9">
    <location>
        <begin position="338"/>
        <end position="503"/>
    </location>
</feature>
<dbReference type="PANTHER" id="PTHR30572">
    <property type="entry name" value="MEMBRANE COMPONENT OF TRANSPORTER-RELATED"/>
    <property type="match status" value="1"/>
</dbReference>
<comment type="similarity">
    <text evidence="6">Belongs to the ABC-4 integral membrane protein family.</text>
</comment>
<feature type="transmembrane region" description="Helical" evidence="7">
    <location>
        <begin position="929"/>
        <end position="954"/>
    </location>
</feature>
<dbReference type="Pfam" id="PF12704">
    <property type="entry name" value="MacB_PCD"/>
    <property type="match status" value="1"/>
</dbReference>
<feature type="domain" description="ABC3 transporter permease C-terminal" evidence="8">
    <location>
        <begin position="171"/>
        <end position="275"/>
    </location>
</feature>
<sequence>MVAGGDNDSMIVQQYDSYKTAQGNKSENELVFPTTTIRQNGTEKRVVGIPENAPSEFTHLSVSWKNATIPSPPSAGFRGSVSEPTHQRFQTQSSKKISRLVVPYTEDSSIFPQTWYVGNVSSVKSLGETDAFLVQTTTEKQELPQQGTMSPSLFSYFLGGMQQIFQTLFVATIGAGILILVVIHNITIMSVRDRLTEIAVIRSTGGTARRIVGIFALRAGIITFVGSILGYAIGVIAIRAFVNIAISVGLSVSLNPTITASSAQILLIIVVFLSAVGTITGAVATRSVVLPPPSRLWKTTGRTISKRAQWLPTTQFRLQPRLLSWRTLIPTTATLTVFALIVILSSSLVGALAPLATTSTGTVTEPEAPYPMASRIDSQYASELRNQGLSASPEIIVAQVADGKPYLARGANYTAFAEVSDARLLKGHPPRSESQAVIGQDLAQTLNKTIGETIIIGGSTSPAMTQVMIVGVYRAPGMLDDQLVIPLPTAHTLSTKPGTVHFIRTAGGTPDQVVDDQGRNLDSNRQHEKIHITNVSAPEAAILDQPIPISATVENTGTNVQTRQVSISVGDKTQRRSVTLQSGEKTQIQLNMSVSRPGNHTVEVGQYSQPLRVYKHSPLVLPILPEKAPPGSQVGIAVQTITEKNISGATISIADTTRTTNEQGLALITLPSDPGTYELTVQKDERVHTSQVKISPNASRRLFADVEITPQQGSVYTTPEARIRVANPWGTELTRNLSLVTPLQTHTQTRTIPAYNLSETRITLDESTDSESVEQFAPGKYTVQIVSNGTTLASDTYVIVGDERIRSTLAQNTQFSAGSGLGQAVEMMFGNFKLLLFGMVGLAGLTTIGSTTSTFAQVVHARRRSIGIYRATGATQLQLLRLLLGDVVRLLIPAAIIAVLSALGAVYLVSFSSLMTVFGIQLHVAVNPFMILGIGVGALVLSCIGVIVAVVPFLTAEPTELQ</sequence>
<dbReference type="Pfam" id="PF02687">
    <property type="entry name" value="FtsX"/>
    <property type="match status" value="2"/>
</dbReference>
<dbReference type="EMBL" id="FTNO01000004">
    <property type="protein sequence ID" value="SIR76678.1"/>
    <property type="molecule type" value="Genomic_DNA"/>
</dbReference>
<protein>
    <submittedName>
        <fullName evidence="10">FtsX-like permease family protein</fullName>
    </submittedName>
</protein>
<feature type="transmembrane region" description="Helical" evidence="7">
    <location>
        <begin position="262"/>
        <end position="285"/>
    </location>
</feature>
<feature type="domain" description="ABC3 transporter permease C-terminal" evidence="8">
    <location>
        <begin position="839"/>
        <end position="957"/>
    </location>
</feature>
<evidence type="ECO:0000259" key="8">
    <source>
        <dbReference type="Pfam" id="PF02687"/>
    </source>
</evidence>
<name>A0A1N7DLS2_9EURY</name>
<organism evidence="10 11">
    <name type="scientific">Haladaptatus litoreus</name>
    <dbReference type="NCBI Taxonomy" id="553468"/>
    <lineage>
        <taxon>Archaea</taxon>
        <taxon>Methanobacteriati</taxon>
        <taxon>Methanobacteriota</taxon>
        <taxon>Stenosarchaea group</taxon>
        <taxon>Halobacteria</taxon>
        <taxon>Halobacteriales</taxon>
        <taxon>Haladaptataceae</taxon>
        <taxon>Haladaptatus</taxon>
    </lineage>
</organism>
<dbReference type="Gene3D" id="2.60.40.10">
    <property type="entry name" value="Immunoglobulins"/>
    <property type="match status" value="1"/>
</dbReference>
<keyword evidence="4 7" id="KW-1133">Transmembrane helix</keyword>
<dbReference type="InterPro" id="IPR003838">
    <property type="entry name" value="ABC3_permease_C"/>
</dbReference>
<comment type="subcellular location">
    <subcellularLocation>
        <location evidence="1">Cell membrane</location>
        <topology evidence="1">Multi-pass membrane protein</topology>
    </subcellularLocation>
</comment>
<evidence type="ECO:0000256" key="4">
    <source>
        <dbReference type="ARBA" id="ARBA00022989"/>
    </source>
</evidence>
<feature type="transmembrane region" description="Helical" evidence="7">
    <location>
        <begin position="887"/>
        <end position="909"/>
    </location>
</feature>
<evidence type="ECO:0000313" key="11">
    <source>
        <dbReference type="Proteomes" id="UP000186914"/>
    </source>
</evidence>
<evidence type="ECO:0000256" key="1">
    <source>
        <dbReference type="ARBA" id="ARBA00004651"/>
    </source>
</evidence>
<evidence type="ECO:0000256" key="2">
    <source>
        <dbReference type="ARBA" id="ARBA00022475"/>
    </source>
</evidence>
<reference evidence="11" key="1">
    <citation type="submission" date="2017-01" db="EMBL/GenBank/DDBJ databases">
        <authorList>
            <person name="Varghese N."/>
            <person name="Submissions S."/>
        </authorList>
    </citation>
    <scope>NUCLEOTIDE SEQUENCE [LARGE SCALE GENOMIC DNA]</scope>
    <source>
        <strain evidence="11">CGMCC 1.7737</strain>
    </source>
</reference>
<dbReference type="AlphaFoldDB" id="A0A1N7DLS2"/>